<dbReference type="InterPro" id="IPR027417">
    <property type="entry name" value="P-loop_NTPase"/>
</dbReference>
<sequence>MRLQFPAGVAGAARPPGADHTPRGLWERKMTARGLRRAASRLLERPAVPGRVSRACSTFRTFAEVLRLPPRQMTKLAFPLRELQRQLTPDSRLGLHVKTFDPSLEAISQAESVFTAGGRHRIEYVSSAVRLDHAPDLPHPEGHTKKMNFFKVGKYFTLVDMPGYGYRAPEDFVDMVETYLKERRNLMRTFLLVDSVVGIQKTDNIAIGMCEEFALPYVMVLTKIDKSSKGHLLKQVLQIQKFVESETQGCFPQLFPVRKKFINARWLGMGLAGWESLYQASDGLGILNIQDQLRTLYVTTATSCKHICKGRGNKSNNELLGLYQESKLLYSKGNSQQN</sequence>
<reference evidence="2" key="1">
    <citation type="submission" date="2025-05" db="UniProtKB">
        <authorList>
            <consortium name="RefSeq"/>
        </authorList>
    </citation>
    <scope>NUCLEOTIDE SEQUENCE [LARGE SCALE GENOMIC DNA]</scope>
</reference>
<feature type="compositionally biased region" description="Low complexity" evidence="1">
    <location>
        <begin position="1"/>
        <end position="18"/>
    </location>
</feature>
<dbReference type="PANTHER" id="PTHR46498">
    <property type="entry name" value="GTP-BINDING PROTEIN 8"/>
    <property type="match status" value="1"/>
</dbReference>
<dbReference type="Gene3D" id="3.40.50.300">
    <property type="entry name" value="P-loop containing nucleotide triphosphate hydrolases"/>
    <property type="match status" value="1"/>
</dbReference>
<evidence type="ECO:0000313" key="2">
    <source>
        <dbReference type="Proteomes" id="UP001652641"/>
    </source>
</evidence>
<protein>
    <submittedName>
        <fullName evidence="3">GTP-binding protein 8 isoform X2</fullName>
    </submittedName>
</protein>
<dbReference type="InterPro" id="IPR052279">
    <property type="entry name" value="EngB_GTPase"/>
</dbReference>
<reference evidence="3" key="2">
    <citation type="submission" date="2025-08" db="UniProtKB">
        <authorList>
            <consortium name="RefSeq"/>
        </authorList>
    </citation>
    <scope>IDENTIFICATION</scope>
    <source>
        <tissue evidence="3">Cell line</tissue>
    </source>
</reference>
<dbReference type="RefSeq" id="XP_072579214.1">
    <property type="nucleotide sequence ID" value="XM_072723113.1"/>
</dbReference>
<accession>A0ABM4XMF9</accession>
<name>A0ABM4XMF9_VULVU</name>
<organism evidence="2 3">
    <name type="scientific">Vulpes vulpes</name>
    <name type="common">Red fox</name>
    <dbReference type="NCBI Taxonomy" id="9627"/>
    <lineage>
        <taxon>Eukaryota</taxon>
        <taxon>Metazoa</taxon>
        <taxon>Chordata</taxon>
        <taxon>Craniata</taxon>
        <taxon>Vertebrata</taxon>
        <taxon>Euteleostomi</taxon>
        <taxon>Mammalia</taxon>
        <taxon>Eutheria</taxon>
        <taxon>Laurasiatheria</taxon>
        <taxon>Carnivora</taxon>
        <taxon>Caniformia</taxon>
        <taxon>Canidae</taxon>
        <taxon>Vulpes</taxon>
    </lineage>
</organism>
<proteinExistence type="predicted"/>
<dbReference type="GeneID" id="112913432"/>
<keyword evidence="2" id="KW-1185">Reference proteome</keyword>
<dbReference type="PANTHER" id="PTHR46498:SF1">
    <property type="entry name" value="GTP-BINDING PROTEIN 8"/>
    <property type="match status" value="1"/>
</dbReference>
<evidence type="ECO:0000313" key="3">
    <source>
        <dbReference type="RefSeq" id="XP_072579214.1"/>
    </source>
</evidence>
<feature type="region of interest" description="Disordered" evidence="1">
    <location>
        <begin position="1"/>
        <end position="23"/>
    </location>
</feature>
<gene>
    <name evidence="3" type="primary">GTPBP8</name>
</gene>
<evidence type="ECO:0000256" key="1">
    <source>
        <dbReference type="SAM" id="MobiDB-lite"/>
    </source>
</evidence>
<dbReference type="Proteomes" id="UP001652641">
    <property type="component" value="Chromosome 1"/>
</dbReference>
<dbReference type="SUPFAM" id="SSF52540">
    <property type="entry name" value="P-loop containing nucleoside triphosphate hydrolases"/>
    <property type="match status" value="1"/>
</dbReference>